<organism evidence="10 11">
    <name type="scientific">Parabacteroides faecalis</name>
    <dbReference type="NCBI Taxonomy" id="2924040"/>
    <lineage>
        <taxon>Bacteria</taxon>
        <taxon>Pseudomonadati</taxon>
        <taxon>Bacteroidota</taxon>
        <taxon>Bacteroidia</taxon>
        <taxon>Bacteroidales</taxon>
        <taxon>Tannerellaceae</taxon>
        <taxon>Parabacteroides</taxon>
    </lineage>
</organism>
<proteinExistence type="inferred from homology"/>
<dbReference type="Pfam" id="PF00370">
    <property type="entry name" value="FGGY_N"/>
    <property type="match status" value="1"/>
</dbReference>
<evidence type="ECO:0000313" key="10">
    <source>
        <dbReference type="EMBL" id="MCJ2380421.1"/>
    </source>
</evidence>
<evidence type="ECO:0000256" key="5">
    <source>
        <dbReference type="ARBA" id="ARBA00022840"/>
    </source>
</evidence>
<dbReference type="Proteomes" id="UP001165444">
    <property type="component" value="Unassembled WGS sequence"/>
</dbReference>
<feature type="domain" description="Carbohydrate kinase FGGY C-terminal" evidence="9">
    <location>
        <begin position="257"/>
        <end position="449"/>
    </location>
</feature>
<dbReference type="PANTHER" id="PTHR10196:SF93">
    <property type="entry name" value="L-RHAMNULOKINASE"/>
    <property type="match status" value="1"/>
</dbReference>
<keyword evidence="3" id="KW-0547">Nucleotide-binding</keyword>
<comment type="caution">
    <text evidence="10">The sequence shown here is derived from an EMBL/GenBank/DDBJ whole genome shotgun (WGS) entry which is preliminary data.</text>
</comment>
<dbReference type="InterPro" id="IPR000577">
    <property type="entry name" value="Carb_kinase_FGGY"/>
</dbReference>
<dbReference type="SUPFAM" id="SSF53067">
    <property type="entry name" value="Actin-like ATPase domain"/>
    <property type="match status" value="2"/>
</dbReference>
<evidence type="ECO:0000259" key="9">
    <source>
        <dbReference type="Pfam" id="PF02782"/>
    </source>
</evidence>
<keyword evidence="4" id="KW-0418">Kinase</keyword>
<dbReference type="InterPro" id="IPR043129">
    <property type="entry name" value="ATPase_NBD"/>
</dbReference>
<protein>
    <submittedName>
        <fullName evidence="10">Rhamnulokinase</fullName>
    </submittedName>
</protein>
<dbReference type="InterPro" id="IPR018484">
    <property type="entry name" value="FGGY_N"/>
</dbReference>
<evidence type="ECO:0000256" key="7">
    <source>
        <dbReference type="ARBA" id="ARBA00023308"/>
    </source>
</evidence>
<evidence type="ECO:0000313" key="11">
    <source>
        <dbReference type="Proteomes" id="UP001165444"/>
    </source>
</evidence>
<dbReference type="CDD" id="cd07771">
    <property type="entry name" value="ASKHA_NBD_FGGY_RhaB-like"/>
    <property type="match status" value="1"/>
</dbReference>
<dbReference type="InterPro" id="IPR013449">
    <property type="entry name" value="Rhamnulokinase"/>
</dbReference>
<dbReference type="InterPro" id="IPR018485">
    <property type="entry name" value="FGGY_C"/>
</dbReference>
<evidence type="ECO:0000256" key="2">
    <source>
        <dbReference type="ARBA" id="ARBA00022679"/>
    </source>
</evidence>
<dbReference type="Gene3D" id="3.30.420.40">
    <property type="match status" value="2"/>
</dbReference>
<dbReference type="PANTHER" id="PTHR10196">
    <property type="entry name" value="SUGAR KINASE"/>
    <property type="match status" value="1"/>
</dbReference>
<evidence type="ECO:0000256" key="3">
    <source>
        <dbReference type="ARBA" id="ARBA00022741"/>
    </source>
</evidence>
<evidence type="ECO:0000256" key="6">
    <source>
        <dbReference type="ARBA" id="ARBA00023157"/>
    </source>
</evidence>
<sequence length="493" mass="55284">MEVNTFLAFDIGATSGRAVVMTFSKDQFEMKEIHRFSNGIMELHGRYYWDIYHIYKEIKKALCYCGKENIHLTSIGIDTWGVDFGLIGADGVLLALPRAYRDSFTEGVPEKFFQQRMSQMDVYKRTGIQIMNFNSLFQLYQMKEEHYSPLEQAAKALFIPDLLSYLLTGNCVCEYTDASTAQLVNPYTKEMDAELLCAAGVSTSLFEKIVFPGTVVGSLTDSLSKETGVGSIPVIAVAGHDTASAVAAVPTTDRNFAYLSSGTWSLMGIETEEPIISEESYQENFTNEGGIDGTIRFLKNITGMWLLERCREEWKREGKDYSYTELIALMEKEAPFRSLVNPNAACFANPQNMQDAISQFCRDSNQSEPETVGQYVRCIFESLAFSYRKVLTFLKQVAPFPIHRLHVIGGGAKNDFLNQLVADVIQLPVVAGPSEATAVGNGLVQARAAGLVCDRWEMRRFILSSLSPQIFVPQKEFEMYKDAYQKFLSLTSK</sequence>
<dbReference type="EMBL" id="JAKZMM010000014">
    <property type="protein sequence ID" value="MCJ2380421.1"/>
    <property type="molecule type" value="Genomic_DNA"/>
</dbReference>
<accession>A0ABT0C0A3</accession>
<name>A0ABT0C0A3_9BACT</name>
<dbReference type="RefSeq" id="WP_243324379.1">
    <property type="nucleotide sequence ID" value="NZ_JAKZMM010000014.1"/>
</dbReference>
<keyword evidence="6" id="KW-1015">Disulfide bond</keyword>
<evidence type="ECO:0000256" key="4">
    <source>
        <dbReference type="ARBA" id="ARBA00022777"/>
    </source>
</evidence>
<keyword evidence="7" id="KW-0684">Rhamnose metabolism</keyword>
<evidence type="ECO:0000259" key="8">
    <source>
        <dbReference type="Pfam" id="PF00370"/>
    </source>
</evidence>
<keyword evidence="11" id="KW-1185">Reference proteome</keyword>
<dbReference type="Pfam" id="PF02782">
    <property type="entry name" value="FGGY_C"/>
    <property type="match status" value="1"/>
</dbReference>
<reference evidence="10 11" key="1">
    <citation type="submission" date="2022-03" db="EMBL/GenBank/DDBJ databases">
        <title>Parabacteroides sp. nov. isolated from swine feces.</title>
        <authorList>
            <person name="Bak J.E."/>
        </authorList>
    </citation>
    <scope>NUCLEOTIDE SEQUENCE [LARGE SCALE GENOMIC DNA]</scope>
    <source>
        <strain evidence="10 11">AGMB00274</strain>
    </source>
</reference>
<comment type="similarity">
    <text evidence="1">Belongs to the FGGY kinase family.</text>
</comment>
<dbReference type="PIRSF" id="PIRSF000538">
    <property type="entry name" value="GlpK"/>
    <property type="match status" value="1"/>
</dbReference>
<keyword evidence="5" id="KW-0067">ATP-binding</keyword>
<evidence type="ECO:0000256" key="1">
    <source>
        <dbReference type="ARBA" id="ARBA00009156"/>
    </source>
</evidence>
<gene>
    <name evidence="10" type="ORF">MUN53_07320</name>
</gene>
<keyword evidence="2" id="KW-0808">Transferase</keyword>
<feature type="domain" description="Carbohydrate kinase FGGY N-terminal" evidence="8">
    <location>
        <begin position="6"/>
        <end position="246"/>
    </location>
</feature>